<feature type="compositionally biased region" description="Low complexity" evidence="1">
    <location>
        <begin position="213"/>
        <end position="224"/>
    </location>
</feature>
<feature type="compositionally biased region" description="Low complexity" evidence="1">
    <location>
        <begin position="739"/>
        <end position="749"/>
    </location>
</feature>
<feature type="compositionally biased region" description="Low complexity" evidence="1">
    <location>
        <begin position="118"/>
        <end position="133"/>
    </location>
</feature>
<accession>A0A0S4IVB3</accession>
<feature type="region of interest" description="Disordered" evidence="1">
    <location>
        <begin position="827"/>
        <end position="854"/>
    </location>
</feature>
<feature type="region of interest" description="Disordered" evidence="1">
    <location>
        <begin position="908"/>
        <end position="927"/>
    </location>
</feature>
<gene>
    <name evidence="2" type="ORF">BSAL_70015</name>
</gene>
<feature type="region of interest" description="Disordered" evidence="1">
    <location>
        <begin position="672"/>
        <end position="703"/>
    </location>
</feature>
<dbReference type="VEuPathDB" id="TriTrypDB:BSAL_70015"/>
<proteinExistence type="predicted"/>
<feature type="compositionally biased region" description="Low complexity" evidence="1">
    <location>
        <begin position="324"/>
        <end position="338"/>
    </location>
</feature>
<feature type="compositionally biased region" description="Polar residues" evidence="1">
    <location>
        <begin position="1"/>
        <end position="22"/>
    </location>
</feature>
<dbReference type="OrthoDB" id="2423195at2759"/>
<feature type="region of interest" description="Disordered" evidence="1">
    <location>
        <begin position="1176"/>
        <end position="1199"/>
    </location>
</feature>
<reference evidence="3" key="1">
    <citation type="submission" date="2015-09" db="EMBL/GenBank/DDBJ databases">
        <authorList>
            <consortium name="Pathogen Informatics"/>
        </authorList>
    </citation>
    <scope>NUCLEOTIDE SEQUENCE [LARGE SCALE GENOMIC DNA]</scope>
    <source>
        <strain evidence="3">Lake Konstanz</strain>
    </source>
</reference>
<dbReference type="EMBL" id="CYKH01000505">
    <property type="protein sequence ID" value="CUG03074.1"/>
    <property type="molecule type" value="Genomic_DNA"/>
</dbReference>
<feature type="compositionally biased region" description="Polar residues" evidence="1">
    <location>
        <begin position="750"/>
        <end position="762"/>
    </location>
</feature>
<name>A0A0S4IVB3_BODSA</name>
<feature type="region of interest" description="Disordered" evidence="1">
    <location>
        <begin position="194"/>
        <end position="226"/>
    </location>
</feature>
<keyword evidence="3" id="KW-1185">Reference proteome</keyword>
<feature type="region of interest" description="Disordered" evidence="1">
    <location>
        <begin position="118"/>
        <end position="144"/>
    </location>
</feature>
<feature type="compositionally biased region" description="Low complexity" evidence="1">
    <location>
        <begin position="997"/>
        <end position="1006"/>
    </location>
</feature>
<evidence type="ECO:0000313" key="3">
    <source>
        <dbReference type="Proteomes" id="UP000051952"/>
    </source>
</evidence>
<dbReference type="AlphaFoldDB" id="A0A0S4IVB3"/>
<evidence type="ECO:0000313" key="2">
    <source>
        <dbReference type="EMBL" id="CUG03074.1"/>
    </source>
</evidence>
<feature type="region of interest" description="Disordered" evidence="1">
    <location>
        <begin position="314"/>
        <end position="338"/>
    </location>
</feature>
<feature type="region of interest" description="Disordered" evidence="1">
    <location>
        <begin position="1"/>
        <end position="36"/>
    </location>
</feature>
<feature type="compositionally biased region" description="Low complexity" evidence="1">
    <location>
        <begin position="1184"/>
        <end position="1199"/>
    </location>
</feature>
<dbReference type="OMA" id="PLWLWTH"/>
<protein>
    <submittedName>
        <fullName evidence="2">Uncharacterized protein</fullName>
    </submittedName>
</protein>
<feature type="region of interest" description="Disordered" evidence="1">
    <location>
        <begin position="732"/>
        <end position="779"/>
    </location>
</feature>
<sequence>MQQKQSNVTAAFVGSSNNTTTTGIPPPSSVGSASSGEKKNSCVSSVVLPSLPLQTESAITLWLYKKSEASLEAAHNSGLLSPLWLWTHLCYTDAQRVERSSVKAANLAQWLVRNRSCSGGASSNNNSSNSSGGEPPTRPSINASSITSPAHLRIAVVAPHSETLKRVQREFVGASPPPEVSFLLTQEIPAALRRREEKSDAAAPRAESPLVDATTTATNATSSAPRRVHTSYQHVIFLLPEAPTDANVALMMAQEVFLCSNLAVAATTFTVIADASWLAPSVLSAWKGWKGFVEKLSLQGIRHENLTILGSDEEGVVAPPATPPSSATSTTAHPSSTAFPTSTKFAGTGLVGPKIPVCCSTHHNQFLFFSGLQLEALGSTVAGSSSASGGTSFCKQLCKKPHHCFKPEHMCGSTCHPNHDHRQCTFACRAQLPCGHVCLMECGEPCNCLEIVTEPLPCSHQVVAGLDPVTQQPIYTRVPHTFRGFCTSKSLPCVVDVPTVCATCLGPFTAPCHQLQRQEHTMENKTVSCETCKRAEAEIRSTALAEVLVQNEQKKRDMKADLAKSVHEQRKGAASGVFKIGARIFIRDASKAIPPFDPETDFPNVPFVDYDADNFFATLNGSMGIIVSQHVDVDDPTELRSLVRLSSGKYVLVGDGGMEYIRADVSSITGGSSSSPMLLLTGPSPQQQQQHNEEEGPTSEEDLKWKAQVDAMKGKCYLLMNTVKVSRAQIRGGLEDRSSSSTKPTLSTPNATATTNVGSSPSGLDEDSNHSSDSEDAEENMISFSEVVVTVIGNDPQKRRPFIEVECVVLDRLSEVQALEESLVIEGGPLSPQKRPRDDDAPAAIATEPGARQQVPATCERFSVQVHDLDPLPFSANGADVFVTHPQYQLTSRELVDLLSHALQSSSISEDSAADDGNNNNKNTTTTIATPRPVALDTLCLMPNAIAQGEVLRVESIVNAPLFNQSDIDHGYGQVCRGPVCLLSSSGVRPAASAQQGSFRVSSSLRRGGRGAPPPRAAPMRSATSTTTAQNAVKLVLVPLAFVAADEVTNAMNRMDDEAQHRWVQLVQERLQQQFEARALRNDELAFQAQMQMPPVTDELLRQAEENAVPAVSCPTPIPTKEALKQMEARGRNLPVGAGQKMLETKDAAQRKMSLLRAKQFAQHLYQQTKDDQEAMKKYLETVGHQQQQQSRGGQTHHK</sequence>
<dbReference type="Proteomes" id="UP000051952">
    <property type="component" value="Unassembled WGS sequence"/>
</dbReference>
<evidence type="ECO:0000256" key="1">
    <source>
        <dbReference type="SAM" id="MobiDB-lite"/>
    </source>
</evidence>
<organism evidence="2 3">
    <name type="scientific">Bodo saltans</name>
    <name type="common">Flagellated protozoan</name>
    <dbReference type="NCBI Taxonomy" id="75058"/>
    <lineage>
        <taxon>Eukaryota</taxon>
        <taxon>Discoba</taxon>
        <taxon>Euglenozoa</taxon>
        <taxon>Kinetoplastea</taxon>
        <taxon>Metakinetoplastina</taxon>
        <taxon>Eubodonida</taxon>
        <taxon>Bodonidae</taxon>
        <taxon>Bodo</taxon>
    </lineage>
</organism>
<feature type="region of interest" description="Disordered" evidence="1">
    <location>
        <begin position="993"/>
        <end position="1026"/>
    </location>
</feature>